<keyword evidence="2" id="KW-1185">Reference proteome</keyword>
<proteinExistence type="predicted"/>
<gene>
    <name evidence="1" type="ORF">BV25DRAFT_1559996</name>
</gene>
<name>A0ACB8SKX7_9AGAM</name>
<accession>A0ACB8SKX7</accession>
<protein>
    <submittedName>
        <fullName evidence="1">Uncharacterized protein</fullName>
    </submittedName>
</protein>
<evidence type="ECO:0000313" key="1">
    <source>
        <dbReference type="EMBL" id="KAI0056531.1"/>
    </source>
</evidence>
<evidence type="ECO:0000313" key="2">
    <source>
        <dbReference type="Proteomes" id="UP000814140"/>
    </source>
</evidence>
<reference evidence="1" key="2">
    <citation type="journal article" date="2022" name="New Phytol.">
        <title>Evolutionary transition to the ectomycorrhizal habit in the genomes of a hyperdiverse lineage of mushroom-forming fungi.</title>
        <authorList>
            <person name="Looney B."/>
            <person name="Miyauchi S."/>
            <person name="Morin E."/>
            <person name="Drula E."/>
            <person name="Courty P.E."/>
            <person name="Kohler A."/>
            <person name="Kuo A."/>
            <person name="LaButti K."/>
            <person name="Pangilinan J."/>
            <person name="Lipzen A."/>
            <person name="Riley R."/>
            <person name="Andreopoulos W."/>
            <person name="He G."/>
            <person name="Johnson J."/>
            <person name="Nolan M."/>
            <person name="Tritt A."/>
            <person name="Barry K.W."/>
            <person name="Grigoriev I.V."/>
            <person name="Nagy L.G."/>
            <person name="Hibbett D."/>
            <person name="Henrissat B."/>
            <person name="Matheny P.B."/>
            <person name="Labbe J."/>
            <person name="Martin F.M."/>
        </authorList>
    </citation>
    <scope>NUCLEOTIDE SEQUENCE</scope>
    <source>
        <strain evidence="1">HHB10654</strain>
    </source>
</reference>
<dbReference type="Proteomes" id="UP000814140">
    <property type="component" value="Unassembled WGS sequence"/>
</dbReference>
<reference evidence="1" key="1">
    <citation type="submission" date="2021-03" db="EMBL/GenBank/DDBJ databases">
        <authorList>
            <consortium name="DOE Joint Genome Institute"/>
            <person name="Ahrendt S."/>
            <person name="Looney B.P."/>
            <person name="Miyauchi S."/>
            <person name="Morin E."/>
            <person name="Drula E."/>
            <person name="Courty P.E."/>
            <person name="Chicoki N."/>
            <person name="Fauchery L."/>
            <person name="Kohler A."/>
            <person name="Kuo A."/>
            <person name="Labutti K."/>
            <person name="Pangilinan J."/>
            <person name="Lipzen A."/>
            <person name="Riley R."/>
            <person name="Andreopoulos W."/>
            <person name="He G."/>
            <person name="Johnson J."/>
            <person name="Barry K.W."/>
            <person name="Grigoriev I.V."/>
            <person name="Nagy L."/>
            <person name="Hibbett D."/>
            <person name="Henrissat B."/>
            <person name="Matheny P.B."/>
            <person name="Labbe J."/>
            <person name="Martin F."/>
        </authorList>
    </citation>
    <scope>NUCLEOTIDE SEQUENCE</scope>
    <source>
        <strain evidence="1">HHB10654</strain>
    </source>
</reference>
<comment type="caution">
    <text evidence="1">The sequence shown here is derived from an EMBL/GenBank/DDBJ whole genome shotgun (WGS) entry which is preliminary data.</text>
</comment>
<sequence>MIFLPISLTWAPVTAGRVNDVNWTTSRGTAAEAVCAAGFGPDSADSAHGLLHKRWQPQAVSNGDRGKMEQETFPVSLGSLLATAVQHRAERYLPLQVTFEPTRNTNYRYLRPFENTSPSAIVYVPNPRPSCHNLVASSQQSWGRYNLLSV</sequence>
<organism evidence="1 2">
    <name type="scientific">Artomyces pyxidatus</name>
    <dbReference type="NCBI Taxonomy" id="48021"/>
    <lineage>
        <taxon>Eukaryota</taxon>
        <taxon>Fungi</taxon>
        <taxon>Dikarya</taxon>
        <taxon>Basidiomycota</taxon>
        <taxon>Agaricomycotina</taxon>
        <taxon>Agaricomycetes</taxon>
        <taxon>Russulales</taxon>
        <taxon>Auriscalpiaceae</taxon>
        <taxon>Artomyces</taxon>
    </lineage>
</organism>
<dbReference type="EMBL" id="MU277262">
    <property type="protein sequence ID" value="KAI0056531.1"/>
    <property type="molecule type" value="Genomic_DNA"/>
</dbReference>